<evidence type="ECO:0000259" key="3">
    <source>
        <dbReference type="PROSITE" id="PS50158"/>
    </source>
</evidence>
<dbReference type="Proteomes" id="UP001437256">
    <property type="component" value="Unassembled WGS sequence"/>
</dbReference>
<evidence type="ECO:0000256" key="2">
    <source>
        <dbReference type="SAM" id="MobiDB-lite"/>
    </source>
</evidence>
<dbReference type="InterPro" id="IPR001878">
    <property type="entry name" value="Znf_CCHC"/>
</dbReference>
<dbReference type="Gene3D" id="3.40.30.10">
    <property type="entry name" value="Glutaredoxin"/>
    <property type="match status" value="1"/>
</dbReference>
<accession>A0ABR3A0B9</accession>
<evidence type="ECO:0000313" key="4">
    <source>
        <dbReference type="EMBL" id="KAL0067073.1"/>
    </source>
</evidence>
<protein>
    <recommendedName>
        <fullName evidence="3">CCHC-type domain-containing protein</fullName>
    </recommendedName>
</protein>
<evidence type="ECO:0000313" key="5">
    <source>
        <dbReference type="Proteomes" id="UP001437256"/>
    </source>
</evidence>
<feature type="compositionally biased region" description="Pro residues" evidence="2">
    <location>
        <begin position="400"/>
        <end position="437"/>
    </location>
</feature>
<organism evidence="4 5">
    <name type="scientific">Marasmius tenuissimus</name>
    <dbReference type="NCBI Taxonomy" id="585030"/>
    <lineage>
        <taxon>Eukaryota</taxon>
        <taxon>Fungi</taxon>
        <taxon>Dikarya</taxon>
        <taxon>Basidiomycota</taxon>
        <taxon>Agaricomycotina</taxon>
        <taxon>Agaricomycetes</taxon>
        <taxon>Agaricomycetidae</taxon>
        <taxon>Agaricales</taxon>
        <taxon>Marasmiineae</taxon>
        <taxon>Marasmiaceae</taxon>
        <taxon>Marasmius</taxon>
    </lineage>
</organism>
<feature type="region of interest" description="Disordered" evidence="2">
    <location>
        <begin position="396"/>
        <end position="438"/>
    </location>
</feature>
<dbReference type="InterPro" id="IPR052115">
    <property type="entry name" value="NEXT_complex_subunit_ZCCHC8"/>
</dbReference>
<reference evidence="4 5" key="1">
    <citation type="submission" date="2024-05" db="EMBL/GenBank/DDBJ databases">
        <title>A draft genome resource for the thread blight pathogen Marasmius tenuissimus strain MS-2.</title>
        <authorList>
            <person name="Yulfo-Soto G.E."/>
            <person name="Baruah I.K."/>
            <person name="Amoako-Attah I."/>
            <person name="Bukari Y."/>
            <person name="Meinhardt L.W."/>
            <person name="Bailey B.A."/>
            <person name="Cohen S.P."/>
        </authorList>
    </citation>
    <scope>NUCLEOTIDE SEQUENCE [LARGE SCALE GENOMIC DNA]</scope>
    <source>
        <strain evidence="4 5">MS-2</strain>
    </source>
</reference>
<keyword evidence="1" id="KW-0479">Metal-binding</keyword>
<comment type="caution">
    <text evidence="4">The sequence shown here is derived from an EMBL/GenBank/DDBJ whole genome shotgun (WGS) entry which is preliminary data.</text>
</comment>
<name>A0ABR3A0B9_9AGAR</name>
<sequence>MRITQRVASQLPRLTLFSGPSCSLCDTAKEELAKVRKNVQTISSGNSEYPGSGTGAVETQICLLDPSSSPRRQGNRERQMGRDSGQSGIGGMGSEERARRHGDDVEELVTQNQAHAHPDSSSESELSRIPTEYLFFTDISSGPNPYIDPYFNGTYIRNSEVVIGETIDPEDTESQPTLTSHCFNCGHPEHAVSKCPFRIDRGLVELSRQYYDFFRDIYNTRIGGDFHGRLYSVEEWKQTRLSWLEYFVPGKIQGPELRDALGMPMFCNAENEEQEAQASGQDEWLRNMALWGYPPGWESRSNPLAEMRRRIVDQCTDEDVEDQTLVLHQDDGVTETVSLLRDNSGTVLVDTDEETLSSDDSHNSRGGEVSSLRRWAEYPTSHFLYRLLPVYRQAALPPIGDEPPPPPAESPPPLPPAPPLPPPPPPDDPPPPLPPLPSIFATAVQTTEECDMDMSDDE</sequence>
<feature type="domain" description="CCHC-type" evidence="3">
    <location>
        <begin position="182"/>
        <end position="196"/>
    </location>
</feature>
<proteinExistence type="predicted"/>
<dbReference type="PANTHER" id="PTHR13316">
    <property type="entry name" value="ZINC FINGER, CCHC DOMAIN CONTAINING 8"/>
    <property type="match status" value="1"/>
</dbReference>
<keyword evidence="1" id="KW-0862">Zinc</keyword>
<dbReference type="PROSITE" id="PS50158">
    <property type="entry name" value="ZF_CCHC"/>
    <property type="match status" value="1"/>
</dbReference>
<feature type="region of interest" description="Disordered" evidence="2">
    <location>
        <begin position="351"/>
        <end position="371"/>
    </location>
</feature>
<feature type="compositionally biased region" description="Basic and acidic residues" evidence="2">
    <location>
        <begin position="94"/>
        <end position="103"/>
    </location>
</feature>
<gene>
    <name evidence="4" type="ORF">AAF712_005860</name>
</gene>
<dbReference type="PANTHER" id="PTHR13316:SF0">
    <property type="entry name" value="ZINC FINGER CCHC DOMAIN-CONTAINING PROTEIN 8"/>
    <property type="match status" value="1"/>
</dbReference>
<evidence type="ECO:0000256" key="1">
    <source>
        <dbReference type="PROSITE-ProRule" id="PRU00047"/>
    </source>
</evidence>
<keyword evidence="1" id="KW-0863">Zinc-finger</keyword>
<dbReference type="EMBL" id="JBBXMP010000029">
    <property type="protein sequence ID" value="KAL0067073.1"/>
    <property type="molecule type" value="Genomic_DNA"/>
</dbReference>
<feature type="region of interest" description="Disordered" evidence="2">
    <location>
        <begin position="65"/>
        <end position="103"/>
    </location>
</feature>
<keyword evidence="5" id="KW-1185">Reference proteome</keyword>